<evidence type="ECO:0000313" key="3">
    <source>
        <dbReference type="Proteomes" id="UP000003755"/>
    </source>
</evidence>
<dbReference type="Proteomes" id="UP000003755">
    <property type="component" value="Unassembled WGS sequence"/>
</dbReference>
<keyword evidence="1" id="KW-1133">Transmembrane helix</keyword>
<keyword evidence="3" id="KW-1185">Reference proteome</keyword>
<dbReference type="HOGENOM" id="CLU_2117848_0_0_9"/>
<comment type="caution">
    <text evidence="2">The sequence shown here is derived from an EMBL/GenBank/DDBJ whole genome shotgun (WGS) entry which is preliminary data.</text>
</comment>
<dbReference type="AlphaFoldDB" id="C9LBM1"/>
<dbReference type="STRING" id="537007.BLAHAN_06829"/>
<dbReference type="EMBL" id="ABYU02000043">
    <property type="protein sequence ID" value="EEX20528.1"/>
    <property type="molecule type" value="Genomic_DNA"/>
</dbReference>
<evidence type="ECO:0000313" key="2">
    <source>
        <dbReference type="EMBL" id="EEX20528.1"/>
    </source>
</evidence>
<feature type="transmembrane region" description="Helical" evidence="1">
    <location>
        <begin position="20"/>
        <end position="39"/>
    </location>
</feature>
<reference evidence="2" key="1">
    <citation type="submission" date="2009-09" db="EMBL/GenBank/DDBJ databases">
        <authorList>
            <person name="Weinstock G."/>
            <person name="Sodergren E."/>
            <person name="Clifton S."/>
            <person name="Fulton L."/>
            <person name="Fulton B."/>
            <person name="Courtney L."/>
            <person name="Fronick C."/>
            <person name="Harrison M."/>
            <person name="Strong C."/>
            <person name="Farmer C."/>
            <person name="Delahaunty K."/>
            <person name="Markovic C."/>
            <person name="Hall O."/>
            <person name="Minx P."/>
            <person name="Tomlinson C."/>
            <person name="Mitreva M."/>
            <person name="Nelson J."/>
            <person name="Hou S."/>
            <person name="Wollam A."/>
            <person name="Pepin K.H."/>
            <person name="Johnson M."/>
            <person name="Bhonagiri V."/>
            <person name="Nash W.E."/>
            <person name="Warren W."/>
            <person name="Chinwalla A."/>
            <person name="Mardis E.R."/>
            <person name="Wilson R.K."/>
        </authorList>
    </citation>
    <scope>NUCLEOTIDE SEQUENCE [LARGE SCALE GENOMIC DNA]</scope>
    <source>
        <strain evidence="2">DSM 20583</strain>
    </source>
</reference>
<keyword evidence="1" id="KW-0812">Transmembrane</keyword>
<protein>
    <submittedName>
        <fullName evidence="2">Uncharacterized protein</fullName>
    </submittedName>
</protein>
<keyword evidence="1" id="KW-0472">Membrane</keyword>
<dbReference type="KEGG" id="bhan:CGC63_04785"/>
<name>C9LBM1_BLAHA</name>
<sequence length="134" mass="15205">MDKGGSKMDKKKKSGKRTLILVGISVICIVVGALSWGYYKKVTEFKTSKCDFVPPSSFDAVVQKIDIENSQMEVIIEEDTATQEGTEPQSVMLDCEKVDYKLYNTEQGDRIEFSCKEENLDDDRVEISNFSRKE</sequence>
<gene>
    <name evidence="2" type="ORF">BLAHAN_06829</name>
</gene>
<proteinExistence type="predicted"/>
<accession>C9LBM1</accession>
<organism evidence="2 3">
    <name type="scientific">Blautia hansenii DSM 20583</name>
    <dbReference type="NCBI Taxonomy" id="537007"/>
    <lineage>
        <taxon>Bacteria</taxon>
        <taxon>Bacillati</taxon>
        <taxon>Bacillota</taxon>
        <taxon>Clostridia</taxon>
        <taxon>Lachnospirales</taxon>
        <taxon>Lachnospiraceae</taxon>
        <taxon>Blautia</taxon>
    </lineage>
</organism>
<evidence type="ECO:0000256" key="1">
    <source>
        <dbReference type="SAM" id="Phobius"/>
    </source>
</evidence>